<dbReference type="Pfam" id="PF00990">
    <property type="entry name" value="GGDEF"/>
    <property type="match status" value="1"/>
</dbReference>
<dbReference type="InterPro" id="IPR029787">
    <property type="entry name" value="Nucleotide_cyclase"/>
</dbReference>
<feature type="region of interest" description="Disordered" evidence="1">
    <location>
        <begin position="226"/>
        <end position="272"/>
    </location>
</feature>
<dbReference type="AlphaFoldDB" id="A0A1J7C532"/>
<dbReference type="InterPro" id="IPR000160">
    <property type="entry name" value="GGDEF_dom"/>
</dbReference>
<dbReference type="RefSeq" id="WP_071657352.1">
    <property type="nucleotide sequence ID" value="NZ_MLCF01000081.1"/>
</dbReference>
<feature type="domain" description="GGDEF" evidence="3">
    <location>
        <begin position="96"/>
        <end position="239"/>
    </location>
</feature>
<dbReference type="EMBL" id="MLCF01000081">
    <property type="protein sequence ID" value="OIV36664.1"/>
    <property type="molecule type" value="Genomic_DNA"/>
</dbReference>
<keyword evidence="2" id="KW-0812">Transmembrane</keyword>
<gene>
    <name evidence="4" type="ORF">BIV57_14925</name>
</gene>
<feature type="compositionally biased region" description="Basic and acidic residues" evidence="1">
    <location>
        <begin position="226"/>
        <end position="249"/>
    </location>
</feature>
<feature type="transmembrane region" description="Helical" evidence="2">
    <location>
        <begin position="6"/>
        <end position="31"/>
    </location>
</feature>
<organism evidence="4 5">
    <name type="scientific">Mangrovactinospora gilvigrisea</name>
    <dbReference type="NCBI Taxonomy" id="1428644"/>
    <lineage>
        <taxon>Bacteria</taxon>
        <taxon>Bacillati</taxon>
        <taxon>Actinomycetota</taxon>
        <taxon>Actinomycetes</taxon>
        <taxon>Kitasatosporales</taxon>
        <taxon>Streptomycetaceae</taxon>
        <taxon>Mangrovactinospora</taxon>
    </lineage>
</organism>
<dbReference type="SMART" id="SM00267">
    <property type="entry name" value="GGDEF"/>
    <property type="match status" value="1"/>
</dbReference>
<evidence type="ECO:0000259" key="3">
    <source>
        <dbReference type="PROSITE" id="PS50887"/>
    </source>
</evidence>
<dbReference type="GO" id="GO:0052621">
    <property type="term" value="F:diguanylate cyclase activity"/>
    <property type="evidence" value="ECO:0007669"/>
    <property type="project" value="TreeGrafter"/>
</dbReference>
<dbReference type="InterPro" id="IPR043128">
    <property type="entry name" value="Rev_trsase/Diguanyl_cyclase"/>
</dbReference>
<evidence type="ECO:0000256" key="2">
    <source>
        <dbReference type="SAM" id="Phobius"/>
    </source>
</evidence>
<dbReference type="Gene3D" id="3.30.70.270">
    <property type="match status" value="1"/>
</dbReference>
<keyword evidence="5" id="KW-1185">Reference proteome</keyword>
<dbReference type="NCBIfam" id="TIGR00254">
    <property type="entry name" value="GGDEF"/>
    <property type="match status" value="1"/>
</dbReference>
<feature type="compositionally biased region" description="Polar residues" evidence="1">
    <location>
        <begin position="261"/>
        <end position="272"/>
    </location>
</feature>
<evidence type="ECO:0000313" key="4">
    <source>
        <dbReference type="EMBL" id="OIV36664.1"/>
    </source>
</evidence>
<evidence type="ECO:0000256" key="1">
    <source>
        <dbReference type="SAM" id="MobiDB-lite"/>
    </source>
</evidence>
<dbReference type="PROSITE" id="PS50887">
    <property type="entry name" value="GGDEF"/>
    <property type="match status" value="1"/>
</dbReference>
<dbReference type="SUPFAM" id="SSF55073">
    <property type="entry name" value="Nucleotide cyclase"/>
    <property type="match status" value="1"/>
</dbReference>
<keyword evidence="2" id="KW-1133">Transmembrane helix</keyword>
<sequence length="272" mass="29166">MDAANAAAAVTAACTAAGVLAALAAAAGLIARHQRRARRRAEARGDALAERLLDLEAEHEQLGRTAVTDPLTGIWNYRYLQLALEREISRAVRARRPLALLLVDLDGFRRVNEAAGHQQGNAVLRDLAQRLGLEIRQADILGRFGGEEFLAILPETDLDGAAHVAERLCWTVRNHPVGAGVEGIEPQPRPGRRGVLTASIGVAVLPDHGSHAVPLLRAADRALAEAKEAGGDGWRDALPESPEDVKQSEEVSEVPEENPSRNAQFTETPASR</sequence>
<comment type="caution">
    <text evidence="4">The sequence shown here is derived from an EMBL/GenBank/DDBJ whole genome shotgun (WGS) entry which is preliminary data.</text>
</comment>
<dbReference type="STRING" id="1428644.BIV57_14925"/>
<accession>A0A1J7C532</accession>
<name>A0A1J7C532_9ACTN</name>
<keyword evidence="2" id="KW-0472">Membrane</keyword>
<dbReference type="PANTHER" id="PTHR45138">
    <property type="entry name" value="REGULATORY COMPONENTS OF SENSORY TRANSDUCTION SYSTEM"/>
    <property type="match status" value="1"/>
</dbReference>
<reference evidence="4 5" key="1">
    <citation type="submission" date="2016-10" db="EMBL/GenBank/DDBJ databases">
        <title>Genome sequence of Streptomyces gilvigriseus MUSC 26.</title>
        <authorList>
            <person name="Lee L.-H."/>
            <person name="Ser H.-L."/>
        </authorList>
    </citation>
    <scope>NUCLEOTIDE SEQUENCE [LARGE SCALE GENOMIC DNA]</scope>
    <source>
        <strain evidence="4 5">MUSC 26</strain>
    </source>
</reference>
<evidence type="ECO:0000313" key="5">
    <source>
        <dbReference type="Proteomes" id="UP000243342"/>
    </source>
</evidence>
<dbReference type="CDD" id="cd01949">
    <property type="entry name" value="GGDEF"/>
    <property type="match status" value="1"/>
</dbReference>
<proteinExistence type="predicted"/>
<dbReference type="PANTHER" id="PTHR45138:SF9">
    <property type="entry name" value="DIGUANYLATE CYCLASE DGCM-RELATED"/>
    <property type="match status" value="1"/>
</dbReference>
<dbReference type="InterPro" id="IPR050469">
    <property type="entry name" value="Diguanylate_Cyclase"/>
</dbReference>
<dbReference type="Proteomes" id="UP000243342">
    <property type="component" value="Unassembled WGS sequence"/>
</dbReference>
<protein>
    <recommendedName>
        <fullName evidence="3">GGDEF domain-containing protein</fullName>
    </recommendedName>
</protein>